<evidence type="ECO:0000259" key="4">
    <source>
        <dbReference type="Pfam" id="PF17120"/>
    </source>
</evidence>
<dbReference type="GeneID" id="18916418"/>
<dbReference type="FunCoup" id="K5W865">
    <property type="interactions" value="217"/>
</dbReference>
<evidence type="ECO:0000313" key="5">
    <source>
        <dbReference type="EMBL" id="EKM55335.1"/>
    </source>
</evidence>
<protein>
    <recommendedName>
        <fullName evidence="4">WDR59/RTC1-like RING zinc finger domain-containing protein</fullName>
    </recommendedName>
</protein>
<dbReference type="CDD" id="cd16488">
    <property type="entry name" value="mRING-H2-C3H3C2_Mio-like"/>
    <property type="match status" value="1"/>
</dbReference>
<feature type="compositionally biased region" description="Polar residues" evidence="3">
    <location>
        <begin position="121"/>
        <end position="146"/>
    </location>
</feature>
<dbReference type="STRING" id="650164.K5W865"/>
<feature type="compositionally biased region" description="Polar residues" evidence="3">
    <location>
        <begin position="784"/>
        <end position="794"/>
    </location>
</feature>
<dbReference type="Pfam" id="PF17120">
    <property type="entry name" value="zf-RING_16"/>
    <property type="match status" value="1"/>
</dbReference>
<evidence type="ECO:0000256" key="3">
    <source>
        <dbReference type="SAM" id="MobiDB-lite"/>
    </source>
</evidence>
<keyword evidence="1" id="KW-0853">WD repeat</keyword>
<dbReference type="GO" id="GO:0034198">
    <property type="term" value="P:cellular response to amino acid starvation"/>
    <property type="evidence" value="ECO:0007669"/>
    <property type="project" value="TreeGrafter"/>
</dbReference>
<feature type="domain" description="WDR59/RTC1-like RING zinc finger" evidence="4">
    <location>
        <begin position="905"/>
        <end position="952"/>
    </location>
</feature>
<sequence>MWIPQDLTEPVERFEGHADVVKEFVWRKGGRDDSEFQLITWSKDRTLRFWPLDSDAMQKVGTSPVTKASTVPGYFDDRVSFSNPPAGSEPPPALSAPIGHRSILAEVRATQPPRPSKVNALRQSQDAIAGRSSSATAQKAKTTQQPLKERSETMSRGYVGGRSAQITTFAWLSSVKVGHKRDTSSGPPSGADSGHASRLNSRSRPPSVADPSVSSYRAKSTSRDRDEEDRREADTNQSLQEEITSVINRLSASKVKLEKFELAKRRACTFGLHGPWGDGMSVFIRISLIFPKDYPQASHPGGTPQVDLERNPLISMKTRIHILRRLRIIREQERPCLEACLRFLLFGDEDTSSRAPSLDSASSSEDELGIITRRPKEGTTSLLRSDKNLAEPRTSQGVFGPNGELVCFFRAPPRIVKNIGREISTSPSPAPQGEATPRLFWSPVLLSDAMRRLALAANDREVESVDMKRAENAHSILRIMSNLFTFSGQPSQKVRRVSEYSKPSEDTPNNYSLLPNRRSTVYIKDVSILCGIDVVVARDYVFPFPDAVSACKTNIETARFYGRLDHERLFGIFQVLAGDIQKPGVGAAHASSLYTVRNSLTASMMEKLYEELSQEKDIQMLAMLSVILLRLAVEIPTAATASPISRVAPPDYFSYKRNSQLRQSPVSQLWTRNSPSTNTTNLVAPPLASPSSSRGSWSSLFNPTSMRKLITASKAGMPTPAPRTHYSPQSPLTREFKRDSPAQPYTSKSWSDTTKSWSDATDISSSRSTTLSSLSSQHRGRRPTFSQVVGNSSQPEKKRVSVEIFSHMKVQRSIFGLELRLRRQLEAHVWAYAEMLLAWDLAQKRAELLETARVELMTAPDLSHPAMVNMLHSSPLGIARICAICAQINEPDVEFCASCGGRLKVESCSICRLPVRGLSHTCLVCLHASHVRCWRNRQDPSCATGCGCDCLGSVAVTPITQSPSSMRYNFIPVP</sequence>
<organism evidence="5 6">
    <name type="scientific">Phanerochaete carnosa (strain HHB-10118-sp)</name>
    <name type="common">White-rot fungus</name>
    <name type="synonym">Peniophora carnosa</name>
    <dbReference type="NCBI Taxonomy" id="650164"/>
    <lineage>
        <taxon>Eukaryota</taxon>
        <taxon>Fungi</taxon>
        <taxon>Dikarya</taxon>
        <taxon>Basidiomycota</taxon>
        <taxon>Agaricomycotina</taxon>
        <taxon>Agaricomycetes</taxon>
        <taxon>Polyporales</taxon>
        <taxon>Phanerochaetaceae</taxon>
        <taxon>Phanerochaete</taxon>
    </lineage>
</organism>
<dbReference type="Proteomes" id="UP000008370">
    <property type="component" value="Unassembled WGS sequence"/>
</dbReference>
<evidence type="ECO:0000313" key="6">
    <source>
        <dbReference type="Proteomes" id="UP000008370"/>
    </source>
</evidence>
<evidence type="ECO:0000256" key="1">
    <source>
        <dbReference type="ARBA" id="ARBA00022574"/>
    </source>
</evidence>
<feature type="compositionally biased region" description="Basic and acidic residues" evidence="3">
    <location>
        <begin position="221"/>
        <end position="234"/>
    </location>
</feature>
<dbReference type="GO" id="GO:1904263">
    <property type="term" value="P:positive regulation of TORC1 signaling"/>
    <property type="evidence" value="ECO:0007669"/>
    <property type="project" value="TreeGrafter"/>
</dbReference>
<dbReference type="HOGENOM" id="CLU_009889_0_0_1"/>
<feature type="compositionally biased region" description="Low complexity" evidence="3">
    <location>
        <begin position="746"/>
        <end position="776"/>
    </location>
</feature>
<keyword evidence="6" id="KW-1185">Reference proteome</keyword>
<keyword evidence="2" id="KW-0677">Repeat</keyword>
<feature type="compositionally biased region" description="Polar residues" evidence="3">
    <location>
        <begin position="664"/>
        <end position="682"/>
    </location>
</feature>
<dbReference type="GO" id="GO:0035859">
    <property type="term" value="C:Seh1-associated complex"/>
    <property type="evidence" value="ECO:0007669"/>
    <property type="project" value="TreeGrafter"/>
</dbReference>
<dbReference type="InterPro" id="IPR049567">
    <property type="entry name" value="WDR59-like"/>
</dbReference>
<dbReference type="InterPro" id="IPR049566">
    <property type="entry name" value="WDR59_RTC1-like_RING_Znf"/>
</dbReference>
<accession>K5W865</accession>
<dbReference type="OrthoDB" id="311712at2759"/>
<feature type="region of interest" description="Disordered" evidence="3">
    <location>
        <begin position="109"/>
        <end position="160"/>
    </location>
</feature>
<dbReference type="EMBL" id="JH930472">
    <property type="protein sequence ID" value="EKM55335.1"/>
    <property type="molecule type" value="Genomic_DNA"/>
</dbReference>
<dbReference type="GO" id="GO:0005774">
    <property type="term" value="C:vacuolar membrane"/>
    <property type="evidence" value="ECO:0007669"/>
    <property type="project" value="TreeGrafter"/>
</dbReference>
<dbReference type="AlphaFoldDB" id="K5W865"/>
<evidence type="ECO:0000256" key="2">
    <source>
        <dbReference type="ARBA" id="ARBA00022737"/>
    </source>
</evidence>
<dbReference type="PANTHER" id="PTHR46170:SF1">
    <property type="entry name" value="GATOR COMPLEX PROTEIN WDR59"/>
    <property type="match status" value="1"/>
</dbReference>
<feature type="region of interest" description="Disordered" evidence="3">
    <location>
        <begin position="664"/>
        <end position="698"/>
    </location>
</feature>
<feature type="region of interest" description="Disordered" evidence="3">
    <location>
        <begin position="178"/>
        <end position="239"/>
    </location>
</feature>
<proteinExistence type="predicted"/>
<dbReference type="PANTHER" id="PTHR46170">
    <property type="entry name" value="GATOR COMPLEX PROTEIN WDR59"/>
    <property type="match status" value="1"/>
</dbReference>
<dbReference type="RefSeq" id="XP_007395661.1">
    <property type="nucleotide sequence ID" value="XM_007395599.1"/>
</dbReference>
<feature type="region of interest" description="Disordered" evidence="3">
    <location>
        <begin position="714"/>
        <end position="794"/>
    </location>
</feature>
<name>K5W865_PHACS</name>
<dbReference type="InParanoid" id="K5W865"/>
<dbReference type="KEGG" id="pco:PHACADRAFT_255888"/>
<dbReference type="GO" id="GO:0035591">
    <property type="term" value="F:signaling adaptor activity"/>
    <property type="evidence" value="ECO:0007669"/>
    <property type="project" value="TreeGrafter"/>
</dbReference>
<feature type="compositionally biased region" description="Low complexity" evidence="3">
    <location>
        <begin position="689"/>
        <end position="698"/>
    </location>
</feature>
<gene>
    <name evidence="5" type="ORF">PHACADRAFT_255888</name>
</gene>
<reference evidence="5 6" key="1">
    <citation type="journal article" date="2012" name="BMC Genomics">
        <title>Comparative genomics of the white-rot fungi, Phanerochaete carnosa and P. chrysosporium, to elucidate the genetic basis of the distinct wood types they colonize.</title>
        <authorList>
            <person name="Suzuki H."/>
            <person name="MacDonald J."/>
            <person name="Syed K."/>
            <person name="Salamov A."/>
            <person name="Hori C."/>
            <person name="Aerts A."/>
            <person name="Henrissat B."/>
            <person name="Wiebenga A."/>
            <person name="vanKuyk P.A."/>
            <person name="Barry K."/>
            <person name="Lindquist E."/>
            <person name="LaButti K."/>
            <person name="Lapidus A."/>
            <person name="Lucas S."/>
            <person name="Coutinho P."/>
            <person name="Gong Y."/>
            <person name="Samejima M."/>
            <person name="Mahadevan R."/>
            <person name="Abou-Zaid M."/>
            <person name="de Vries R.P."/>
            <person name="Igarashi K."/>
            <person name="Yadav J.S."/>
            <person name="Grigoriev I.V."/>
            <person name="Master E.R."/>
        </authorList>
    </citation>
    <scope>NUCLEOTIDE SEQUENCE [LARGE SCALE GENOMIC DNA]</scope>
    <source>
        <strain evidence="5 6">HHB-10118-sp</strain>
    </source>
</reference>